<keyword evidence="6 9" id="KW-0482">Metalloprotease</keyword>
<feature type="chain" id="PRO_5021825999" evidence="7">
    <location>
        <begin position="23"/>
        <end position="452"/>
    </location>
</feature>
<keyword evidence="4" id="KW-0378">Hydrolase</keyword>
<dbReference type="Gene3D" id="3.30.2010.10">
    <property type="entry name" value="Metalloproteases ('zincins'), catalytic domain"/>
    <property type="match status" value="1"/>
</dbReference>
<dbReference type="RefSeq" id="WP_143554725.1">
    <property type="nucleotide sequence ID" value="NZ_VJWA01000001.1"/>
</dbReference>
<dbReference type="GO" id="GO:0004222">
    <property type="term" value="F:metalloendopeptidase activity"/>
    <property type="evidence" value="ECO:0007669"/>
    <property type="project" value="InterPro"/>
</dbReference>
<reference evidence="9 10" key="1">
    <citation type="submission" date="2019-07" db="EMBL/GenBank/DDBJ databases">
        <title>Novel species isolated from glacier.</title>
        <authorList>
            <person name="Liu Q."/>
            <person name="Xin Y.-H."/>
        </authorList>
    </citation>
    <scope>NUCLEOTIDE SEQUENCE [LARGE SCALE GENOMIC DNA]</scope>
    <source>
        <strain evidence="9 10">LB1R16</strain>
    </source>
</reference>
<dbReference type="SUPFAM" id="SSF48452">
    <property type="entry name" value="TPR-like"/>
    <property type="match status" value="1"/>
</dbReference>
<evidence type="ECO:0000256" key="5">
    <source>
        <dbReference type="ARBA" id="ARBA00022833"/>
    </source>
</evidence>
<evidence type="ECO:0000256" key="2">
    <source>
        <dbReference type="ARBA" id="ARBA00022670"/>
    </source>
</evidence>
<evidence type="ECO:0000256" key="7">
    <source>
        <dbReference type="SAM" id="SignalP"/>
    </source>
</evidence>
<keyword evidence="2 9" id="KW-0645">Protease</keyword>
<evidence type="ECO:0000256" key="6">
    <source>
        <dbReference type="ARBA" id="ARBA00023049"/>
    </source>
</evidence>
<organism evidence="9 10">
    <name type="scientific">Glacieibacterium frigidum</name>
    <dbReference type="NCBI Taxonomy" id="2593303"/>
    <lineage>
        <taxon>Bacteria</taxon>
        <taxon>Pseudomonadati</taxon>
        <taxon>Pseudomonadota</taxon>
        <taxon>Alphaproteobacteria</taxon>
        <taxon>Sphingomonadales</taxon>
        <taxon>Sphingosinicellaceae</taxon>
        <taxon>Glacieibacterium</taxon>
    </lineage>
</organism>
<evidence type="ECO:0000256" key="1">
    <source>
        <dbReference type="ARBA" id="ARBA00001947"/>
    </source>
</evidence>
<gene>
    <name evidence="9" type="ORF">FMM06_02980</name>
</gene>
<dbReference type="PANTHER" id="PTHR22726:SF1">
    <property type="entry name" value="METALLOENDOPEPTIDASE OMA1, MITOCHONDRIAL"/>
    <property type="match status" value="1"/>
</dbReference>
<keyword evidence="5" id="KW-0862">Zinc</keyword>
<sequence length="452" mass="48164">MPSILRIAATALALVAAVPAAAQQAGPSILRDAETEAFFKDLARPLILAAGLDPRSVQIVLVGDPTINAFAGGGQNVFIHSGLIIAADDVNELQGVVAHELGHLSGGHNVRFNEGAGPATNISILSLLAAGAAVALGAGEAGMAILGAGTTVAQGKFLAFSREQEGRADAAGAQFLSTAKISGKGSIDFFKKLQGQEFRLAIAQDNEYDRTHPLSGTRINNLEAVYRADPSYDTPPDANLEARFKRVKGKLVGYVDDPSHVFVVYPERDGSEGARYARAYAWHRTAYADQAAVEIDALLKGRPNDPYFLELKGQILLEGGKPAEAVPILRRAVAAAPDQPLIATQLGHALVSTEDPKDFAEAEVLLRKALAQDRENPFAWYNLGVIFDRKRDEPRAALAQAEAANLSGDARSAAAKARFARSQLPQGTRDWLRADDIAEVAANELADRKKRR</sequence>
<comment type="cofactor">
    <cofactor evidence="1">
        <name>Zn(2+)</name>
        <dbReference type="ChEBI" id="CHEBI:29105"/>
    </cofactor>
</comment>
<dbReference type="Proteomes" id="UP000317894">
    <property type="component" value="Unassembled WGS sequence"/>
</dbReference>
<keyword evidence="3" id="KW-0479">Metal-binding</keyword>
<comment type="caution">
    <text evidence="9">The sequence shown here is derived from an EMBL/GenBank/DDBJ whole genome shotgun (WGS) entry which is preliminary data.</text>
</comment>
<evidence type="ECO:0000259" key="8">
    <source>
        <dbReference type="Pfam" id="PF01435"/>
    </source>
</evidence>
<evidence type="ECO:0000313" key="10">
    <source>
        <dbReference type="Proteomes" id="UP000317894"/>
    </source>
</evidence>
<name>A0A552UG26_9SPHN</name>
<keyword evidence="7" id="KW-0732">Signal</keyword>
<keyword evidence="10" id="KW-1185">Reference proteome</keyword>
<dbReference type="GO" id="GO:0046872">
    <property type="term" value="F:metal ion binding"/>
    <property type="evidence" value="ECO:0007669"/>
    <property type="project" value="UniProtKB-KW"/>
</dbReference>
<dbReference type="GO" id="GO:0051603">
    <property type="term" value="P:proteolysis involved in protein catabolic process"/>
    <property type="evidence" value="ECO:0007669"/>
    <property type="project" value="TreeGrafter"/>
</dbReference>
<dbReference type="Gene3D" id="1.25.40.10">
    <property type="entry name" value="Tetratricopeptide repeat domain"/>
    <property type="match status" value="2"/>
</dbReference>
<dbReference type="EMBL" id="VJWA01000001">
    <property type="protein sequence ID" value="TRW17180.1"/>
    <property type="molecule type" value="Genomic_DNA"/>
</dbReference>
<dbReference type="InterPro" id="IPR051156">
    <property type="entry name" value="Mito/Outer_Membr_Metalloprot"/>
</dbReference>
<accession>A0A552UG26</accession>
<protein>
    <submittedName>
        <fullName evidence="9">M48 family metalloprotease</fullName>
    </submittedName>
</protein>
<feature type="domain" description="Peptidase M48" evidence="8">
    <location>
        <begin position="43"/>
        <end position="224"/>
    </location>
</feature>
<dbReference type="OrthoDB" id="9814887at2"/>
<dbReference type="CDD" id="cd07324">
    <property type="entry name" value="M48C_Oma1-like"/>
    <property type="match status" value="1"/>
</dbReference>
<dbReference type="InterPro" id="IPR011990">
    <property type="entry name" value="TPR-like_helical_dom_sf"/>
</dbReference>
<dbReference type="InterPro" id="IPR001915">
    <property type="entry name" value="Peptidase_M48"/>
</dbReference>
<evidence type="ECO:0000313" key="9">
    <source>
        <dbReference type="EMBL" id="TRW17180.1"/>
    </source>
</evidence>
<feature type="signal peptide" evidence="7">
    <location>
        <begin position="1"/>
        <end position="22"/>
    </location>
</feature>
<dbReference type="GO" id="GO:0016020">
    <property type="term" value="C:membrane"/>
    <property type="evidence" value="ECO:0007669"/>
    <property type="project" value="TreeGrafter"/>
</dbReference>
<evidence type="ECO:0000256" key="3">
    <source>
        <dbReference type="ARBA" id="ARBA00022723"/>
    </source>
</evidence>
<dbReference type="AlphaFoldDB" id="A0A552UG26"/>
<evidence type="ECO:0000256" key="4">
    <source>
        <dbReference type="ARBA" id="ARBA00022801"/>
    </source>
</evidence>
<dbReference type="PANTHER" id="PTHR22726">
    <property type="entry name" value="METALLOENDOPEPTIDASE OMA1"/>
    <property type="match status" value="1"/>
</dbReference>
<proteinExistence type="predicted"/>
<dbReference type="Pfam" id="PF01435">
    <property type="entry name" value="Peptidase_M48"/>
    <property type="match status" value="1"/>
</dbReference>